<dbReference type="AlphaFoldDB" id="A0A6J4NRM7"/>
<proteinExistence type="predicted"/>
<dbReference type="EMBL" id="CADCTR010003355">
    <property type="protein sequence ID" value="CAA9396358.1"/>
    <property type="molecule type" value="Genomic_DNA"/>
</dbReference>
<gene>
    <name evidence="1" type="ORF">AVDCRST_MAG93-9992</name>
</gene>
<name>A0A6J4NRM7_9CHLR</name>
<evidence type="ECO:0000313" key="1">
    <source>
        <dbReference type="EMBL" id="CAA9396358.1"/>
    </source>
</evidence>
<accession>A0A6J4NRM7</accession>
<reference evidence="1" key="1">
    <citation type="submission" date="2020-02" db="EMBL/GenBank/DDBJ databases">
        <authorList>
            <person name="Meier V. D."/>
        </authorList>
    </citation>
    <scope>NUCLEOTIDE SEQUENCE</scope>
    <source>
        <strain evidence="1">AVDCRST_MAG93</strain>
    </source>
</reference>
<sequence length="45" mass="5185">MRDRARTLRTRLRQDRPARVLVASSLAPSSHLHSGRARDAFLWSL</sequence>
<protein>
    <submittedName>
        <fullName evidence="1">Uncharacterized protein</fullName>
    </submittedName>
</protein>
<organism evidence="1">
    <name type="scientific">uncultured Chloroflexia bacterium</name>
    <dbReference type="NCBI Taxonomy" id="1672391"/>
    <lineage>
        <taxon>Bacteria</taxon>
        <taxon>Bacillati</taxon>
        <taxon>Chloroflexota</taxon>
        <taxon>Chloroflexia</taxon>
        <taxon>environmental samples</taxon>
    </lineage>
</organism>